<gene>
    <name evidence="4" type="ORF">EV187_0371</name>
</gene>
<dbReference type="InterPro" id="IPR036291">
    <property type="entry name" value="NAD(P)-bd_dom_sf"/>
</dbReference>
<protein>
    <submittedName>
        <fullName evidence="4">3-oxoacyl-[acyl-carrier protein] reductase/2-hydroxycyclohexanecarboxyl-CoA dehydrogenase</fullName>
    </submittedName>
</protein>
<evidence type="ECO:0000256" key="1">
    <source>
        <dbReference type="ARBA" id="ARBA00006484"/>
    </source>
</evidence>
<dbReference type="SUPFAM" id="SSF51735">
    <property type="entry name" value="NAD(P)-binding Rossmann-fold domains"/>
    <property type="match status" value="1"/>
</dbReference>
<dbReference type="PANTHER" id="PTHR42760:SF133">
    <property type="entry name" value="3-OXOACYL-[ACYL-CARRIER-PROTEIN] REDUCTASE"/>
    <property type="match status" value="1"/>
</dbReference>
<dbReference type="OrthoDB" id="9804774at2"/>
<dbReference type="PRINTS" id="PR00081">
    <property type="entry name" value="GDHRDH"/>
</dbReference>
<dbReference type="PANTHER" id="PTHR42760">
    <property type="entry name" value="SHORT-CHAIN DEHYDROGENASES/REDUCTASES FAMILY MEMBER"/>
    <property type="match status" value="1"/>
</dbReference>
<evidence type="ECO:0000256" key="2">
    <source>
        <dbReference type="ARBA" id="ARBA00023002"/>
    </source>
</evidence>
<dbReference type="AlphaFoldDB" id="A0A4Q7MMR7"/>
<organism evidence="4 5">
    <name type="scientific">Agromyces ramosus</name>
    <dbReference type="NCBI Taxonomy" id="33879"/>
    <lineage>
        <taxon>Bacteria</taxon>
        <taxon>Bacillati</taxon>
        <taxon>Actinomycetota</taxon>
        <taxon>Actinomycetes</taxon>
        <taxon>Micrococcales</taxon>
        <taxon>Microbacteriaceae</taxon>
        <taxon>Agromyces</taxon>
    </lineage>
</organism>
<dbReference type="Gene3D" id="3.40.50.720">
    <property type="entry name" value="NAD(P)-binding Rossmann-like Domain"/>
    <property type="match status" value="1"/>
</dbReference>
<dbReference type="PROSITE" id="PS00061">
    <property type="entry name" value="ADH_SHORT"/>
    <property type="match status" value="1"/>
</dbReference>
<dbReference type="Proteomes" id="UP000293289">
    <property type="component" value="Unassembled WGS sequence"/>
</dbReference>
<dbReference type="InterPro" id="IPR020904">
    <property type="entry name" value="Sc_DH/Rdtase_CS"/>
</dbReference>
<reference evidence="4 5" key="1">
    <citation type="submission" date="2019-02" db="EMBL/GenBank/DDBJ databases">
        <title>Genomic Encyclopedia of Type Strains, Phase IV (KMG-IV): sequencing the most valuable type-strain genomes for metagenomic binning, comparative biology and taxonomic classification.</title>
        <authorList>
            <person name="Goeker M."/>
        </authorList>
    </citation>
    <scope>NUCLEOTIDE SEQUENCE [LARGE SCALE GENOMIC DNA]</scope>
    <source>
        <strain evidence="4 5">DSM 43045</strain>
    </source>
</reference>
<dbReference type="Pfam" id="PF00106">
    <property type="entry name" value="adh_short"/>
    <property type="match status" value="1"/>
</dbReference>
<keyword evidence="5" id="KW-1185">Reference proteome</keyword>
<dbReference type="EMBL" id="SGWY01000001">
    <property type="protein sequence ID" value="RZS67949.1"/>
    <property type="molecule type" value="Genomic_DNA"/>
</dbReference>
<dbReference type="PRINTS" id="PR00080">
    <property type="entry name" value="SDRFAMILY"/>
</dbReference>
<evidence type="ECO:0000256" key="3">
    <source>
        <dbReference type="RuleBase" id="RU000363"/>
    </source>
</evidence>
<evidence type="ECO:0000313" key="4">
    <source>
        <dbReference type="EMBL" id="RZS67949.1"/>
    </source>
</evidence>
<dbReference type="InterPro" id="IPR002347">
    <property type="entry name" value="SDR_fam"/>
</dbReference>
<comment type="caution">
    <text evidence="4">The sequence shown here is derived from an EMBL/GenBank/DDBJ whole genome shotgun (WGS) entry which is preliminary data.</text>
</comment>
<dbReference type="CDD" id="cd05233">
    <property type="entry name" value="SDR_c"/>
    <property type="match status" value="1"/>
</dbReference>
<sequence length="243" mass="25319">MVDAADVAVVTGAAGGVGRMIAQALADRGRDLLLIDRLPGALDEARRRLEDGYDVHVGTRVCDLGSAEAVRTLGAELARDARVGALVNNAGAWTAGDQYPDAAPDAWWSAMTVNLLAPMLLTQSLWPTLASVGGAVVNVGSSGGTGDDAYASPEYGAAKAGLRRFTTSLGARSDVRVTAVVPGWIGLDRAVREWHALSPRARADAGGLVPPARVVDAVVRLIERGQPGEVVELEGDWVPEPRP</sequence>
<comment type="similarity">
    <text evidence="1 3">Belongs to the short-chain dehydrogenases/reductases (SDR) family.</text>
</comment>
<name>A0A4Q7MMR7_9MICO</name>
<accession>A0A4Q7MMR7</accession>
<evidence type="ECO:0000313" key="5">
    <source>
        <dbReference type="Proteomes" id="UP000293289"/>
    </source>
</evidence>
<proteinExistence type="inferred from homology"/>
<keyword evidence="2" id="KW-0560">Oxidoreductase</keyword>
<dbReference type="RefSeq" id="WP_130351335.1">
    <property type="nucleotide sequence ID" value="NZ_SGWY01000001.1"/>
</dbReference>
<dbReference type="GO" id="GO:0016616">
    <property type="term" value="F:oxidoreductase activity, acting on the CH-OH group of donors, NAD or NADP as acceptor"/>
    <property type="evidence" value="ECO:0007669"/>
    <property type="project" value="TreeGrafter"/>
</dbReference>